<keyword evidence="1" id="KW-0227">DNA damage</keyword>
<keyword evidence="1" id="KW-0378">Hydrolase</keyword>
<dbReference type="Gene3D" id="3.40.50.300">
    <property type="entry name" value="P-loop containing nucleotide triphosphate hydrolases"/>
    <property type="match status" value="1"/>
</dbReference>
<protein>
    <recommendedName>
        <fullName evidence="1">ATP-dependent DNA helicase</fullName>
        <ecNumber evidence="1">5.6.2.3</ecNumber>
    </recommendedName>
</protein>
<dbReference type="Pfam" id="PF05970">
    <property type="entry name" value="PIF1"/>
    <property type="match status" value="1"/>
</dbReference>
<dbReference type="GO" id="GO:0000723">
    <property type="term" value="P:telomere maintenance"/>
    <property type="evidence" value="ECO:0007669"/>
    <property type="project" value="InterPro"/>
</dbReference>
<dbReference type="GO" id="GO:0006310">
    <property type="term" value="P:DNA recombination"/>
    <property type="evidence" value="ECO:0007669"/>
    <property type="project" value="UniProtKB-KW"/>
</dbReference>
<sequence length="109" mass="12331">MFKQALLDLEDKVLELGGENLEKYGLPKVDRSVGKGLEPREVLRERAYNFEDLQDFTEENEPKLRENEDQKHAYDTLLLAVEGNKGGLFFLDAPGGTGKTFLTNLLMAK</sequence>
<evidence type="ECO:0000256" key="1">
    <source>
        <dbReference type="RuleBase" id="RU363044"/>
    </source>
</evidence>
<name>A0A7T8KE22_CALRO</name>
<dbReference type="InterPro" id="IPR027417">
    <property type="entry name" value="P-loop_NTPase"/>
</dbReference>
<keyword evidence="1" id="KW-0234">DNA repair</keyword>
<evidence type="ECO:0000313" key="3">
    <source>
        <dbReference type="EMBL" id="QQP54227.1"/>
    </source>
</evidence>
<feature type="domain" description="DNA helicase Pif1-like DEAD-box helicase" evidence="2">
    <location>
        <begin position="67"/>
        <end position="108"/>
    </location>
</feature>
<dbReference type="OrthoDB" id="6365921at2759"/>
<dbReference type="GO" id="GO:0005524">
    <property type="term" value="F:ATP binding"/>
    <property type="evidence" value="ECO:0007669"/>
    <property type="project" value="UniProtKB-KW"/>
</dbReference>
<keyword evidence="1" id="KW-0067">ATP-binding</keyword>
<dbReference type="GO" id="GO:0006281">
    <property type="term" value="P:DNA repair"/>
    <property type="evidence" value="ECO:0007669"/>
    <property type="project" value="UniProtKB-KW"/>
</dbReference>
<comment type="similarity">
    <text evidence="1">Belongs to the helicase family.</text>
</comment>
<dbReference type="EMBL" id="CP045893">
    <property type="protein sequence ID" value="QQP54227.1"/>
    <property type="molecule type" value="Genomic_DNA"/>
</dbReference>
<dbReference type="EC" id="5.6.2.3" evidence="1"/>
<gene>
    <name evidence="3" type="ORF">FKW44_006997</name>
</gene>
<feature type="non-terminal residue" evidence="3">
    <location>
        <position position="109"/>
    </location>
</feature>
<dbReference type="PANTHER" id="PTHR10492">
    <property type="match status" value="1"/>
</dbReference>
<reference evidence="4" key="1">
    <citation type="submission" date="2021-01" db="EMBL/GenBank/DDBJ databases">
        <title>Caligus Genome Assembly.</title>
        <authorList>
            <person name="Gallardo-Escarate C."/>
        </authorList>
    </citation>
    <scope>NUCLEOTIDE SEQUENCE [LARGE SCALE GENOMIC DNA]</scope>
</reference>
<keyword evidence="1" id="KW-0547">Nucleotide-binding</keyword>
<accession>A0A7T8KE22</accession>
<dbReference type="GO" id="GO:0016787">
    <property type="term" value="F:hydrolase activity"/>
    <property type="evidence" value="ECO:0007669"/>
    <property type="project" value="UniProtKB-KW"/>
</dbReference>
<dbReference type="GO" id="GO:0043139">
    <property type="term" value="F:5'-3' DNA helicase activity"/>
    <property type="evidence" value="ECO:0007669"/>
    <property type="project" value="UniProtKB-EC"/>
</dbReference>
<dbReference type="InterPro" id="IPR010285">
    <property type="entry name" value="DNA_helicase_pif1-like_DEAD"/>
</dbReference>
<keyword evidence="1" id="KW-0233">DNA recombination</keyword>
<dbReference type="Proteomes" id="UP000595437">
    <property type="component" value="Chromosome 4"/>
</dbReference>
<comment type="cofactor">
    <cofactor evidence="1">
        <name>Mg(2+)</name>
        <dbReference type="ChEBI" id="CHEBI:18420"/>
    </cofactor>
</comment>
<dbReference type="SUPFAM" id="SSF52540">
    <property type="entry name" value="P-loop containing nucleoside triphosphate hydrolases"/>
    <property type="match status" value="1"/>
</dbReference>
<organism evidence="3 4">
    <name type="scientific">Caligus rogercresseyi</name>
    <name type="common">Sea louse</name>
    <dbReference type="NCBI Taxonomy" id="217165"/>
    <lineage>
        <taxon>Eukaryota</taxon>
        <taxon>Metazoa</taxon>
        <taxon>Ecdysozoa</taxon>
        <taxon>Arthropoda</taxon>
        <taxon>Crustacea</taxon>
        <taxon>Multicrustacea</taxon>
        <taxon>Hexanauplia</taxon>
        <taxon>Copepoda</taxon>
        <taxon>Siphonostomatoida</taxon>
        <taxon>Caligidae</taxon>
        <taxon>Caligus</taxon>
    </lineage>
</organism>
<proteinExistence type="inferred from homology"/>
<evidence type="ECO:0000313" key="4">
    <source>
        <dbReference type="Proteomes" id="UP000595437"/>
    </source>
</evidence>
<dbReference type="AlphaFoldDB" id="A0A7T8KE22"/>
<comment type="catalytic activity">
    <reaction evidence="1">
        <text>ATP + H2O = ADP + phosphate + H(+)</text>
        <dbReference type="Rhea" id="RHEA:13065"/>
        <dbReference type="ChEBI" id="CHEBI:15377"/>
        <dbReference type="ChEBI" id="CHEBI:15378"/>
        <dbReference type="ChEBI" id="CHEBI:30616"/>
        <dbReference type="ChEBI" id="CHEBI:43474"/>
        <dbReference type="ChEBI" id="CHEBI:456216"/>
        <dbReference type="EC" id="5.6.2.3"/>
    </reaction>
</comment>
<evidence type="ECO:0000259" key="2">
    <source>
        <dbReference type="Pfam" id="PF05970"/>
    </source>
</evidence>
<keyword evidence="1 3" id="KW-0347">Helicase</keyword>
<dbReference type="PANTHER" id="PTHR10492:SF57">
    <property type="entry name" value="ATP-DEPENDENT DNA HELICASE"/>
    <property type="match status" value="1"/>
</dbReference>
<keyword evidence="4" id="KW-1185">Reference proteome</keyword>